<organism evidence="3 4">
    <name type="scientific">Limimaricola hongkongensis DSM 17492</name>
    <dbReference type="NCBI Taxonomy" id="1122180"/>
    <lineage>
        <taxon>Bacteria</taxon>
        <taxon>Pseudomonadati</taxon>
        <taxon>Pseudomonadota</taxon>
        <taxon>Alphaproteobacteria</taxon>
        <taxon>Rhodobacterales</taxon>
        <taxon>Paracoccaceae</taxon>
        <taxon>Limimaricola</taxon>
    </lineage>
</organism>
<dbReference type="AlphaFoldDB" id="A0A017H9K4"/>
<evidence type="ECO:0000259" key="2">
    <source>
        <dbReference type="Pfam" id="PF03625"/>
    </source>
</evidence>
<gene>
    <name evidence="3" type="ORF">Lokhon_02634</name>
</gene>
<evidence type="ECO:0000256" key="1">
    <source>
        <dbReference type="SAM" id="SignalP"/>
    </source>
</evidence>
<dbReference type="Proteomes" id="UP000025047">
    <property type="component" value="Unassembled WGS sequence"/>
</dbReference>
<dbReference type="InterPro" id="IPR005180">
    <property type="entry name" value="DUF302"/>
</dbReference>
<protein>
    <submittedName>
        <fullName evidence="3">Camphor resistance protein CrcB</fullName>
    </submittedName>
</protein>
<dbReference type="CDD" id="cd14797">
    <property type="entry name" value="DUF302"/>
    <property type="match status" value="1"/>
</dbReference>
<evidence type="ECO:0000313" key="4">
    <source>
        <dbReference type="Proteomes" id="UP000025047"/>
    </source>
</evidence>
<dbReference type="InterPro" id="IPR035923">
    <property type="entry name" value="TT1751-like_sf"/>
</dbReference>
<proteinExistence type="predicted"/>
<dbReference type="STRING" id="1122180.Lokhon_02634"/>
<feature type="chain" id="PRO_5001492586" evidence="1">
    <location>
        <begin position="21"/>
        <end position="148"/>
    </location>
</feature>
<dbReference type="PANTHER" id="PTHR38342:SF2">
    <property type="entry name" value="INNER MEMBRANE OR EXPORTED"/>
    <property type="match status" value="1"/>
</dbReference>
<keyword evidence="4" id="KW-1185">Reference proteome</keyword>
<accession>A0A017H9K4</accession>
<comment type="caution">
    <text evidence="3">The sequence shown here is derived from an EMBL/GenBank/DDBJ whole genome shotgun (WGS) entry which is preliminary data.</text>
</comment>
<dbReference type="PATRIC" id="fig|1122180.6.peg.2617"/>
<dbReference type="PANTHER" id="PTHR38342">
    <property type="entry name" value="SLR5037 PROTEIN"/>
    <property type="match status" value="1"/>
</dbReference>
<feature type="domain" description="DUF302" evidence="2">
    <location>
        <begin position="53"/>
        <end position="115"/>
    </location>
</feature>
<dbReference type="Gene3D" id="3.30.310.70">
    <property type="entry name" value="TT1751-like domain"/>
    <property type="match status" value="1"/>
</dbReference>
<dbReference type="HOGENOM" id="CLU_116237_1_1_5"/>
<feature type="signal peptide" evidence="1">
    <location>
        <begin position="1"/>
        <end position="20"/>
    </location>
</feature>
<keyword evidence="1" id="KW-0732">Signal</keyword>
<sequence>MKRTILAGFAAATLAAPAMADTETMQATGSVAEVMDRLEAAVTEAGATVFARVDHGAGAEKAGMTLADSQLLIFGNPQLGTPVMQEDPLAGLYLPLKILAYDDGSGQVFVAYEEPEESFDDLAVDDDLEAIEKMENALEKFAKAAAGS</sequence>
<dbReference type="EMBL" id="APGJ01000007">
    <property type="protein sequence ID" value="EYD70990.1"/>
    <property type="molecule type" value="Genomic_DNA"/>
</dbReference>
<reference evidence="3 4" key="1">
    <citation type="submission" date="2013-03" db="EMBL/GenBank/DDBJ databases">
        <authorList>
            <person name="Fiebig A."/>
            <person name="Goeker M."/>
            <person name="Klenk H.-P.P."/>
        </authorList>
    </citation>
    <scope>NUCLEOTIDE SEQUENCE [LARGE SCALE GENOMIC DNA]</scope>
    <source>
        <strain evidence="3 4">DSM 17492</strain>
    </source>
</reference>
<dbReference type="eggNOG" id="COG3439">
    <property type="taxonomic scope" value="Bacteria"/>
</dbReference>
<dbReference type="OrthoDB" id="9799367at2"/>
<dbReference type="SUPFAM" id="SSF103247">
    <property type="entry name" value="TT1751-like"/>
    <property type="match status" value="1"/>
</dbReference>
<name>A0A017H9K4_9RHOB</name>
<dbReference type="RefSeq" id="WP_026147366.1">
    <property type="nucleotide sequence ID" value="NZ_KB822995.1"/>
</dbReference>
<evidence type="ECO:0000313" key="3">
    <source>
        <dbReference type="EMBL" id="EYD70990.1"/>
    </source>
</evidence>
<dbReference type="Pfam" id="PF03625">
    <property type="entry name" value="DUF302"/>
    <property type="match status" value="1"/>
</dbReference>